<keyword evidence="6 9" id="KW-0560">Oxidoreductase</keyword>
<dbReference type="EMBL" id="HBFR01040727">
    <property type="protein sequence ID" value="CAD8902573.1"/>
    <property type="molecule type" value="Transcribed_RNA"/>
</dbReference>
<evidence type="ECO:0000256" key="6">
    <source>
        <dbReference type="ARBA" id="ARBA00023002"/>
    </source>
</evidence>
<dbReference type="SUPFAM" id="SSF48168">
    <property type="entry name" value="R1 subunit of ribonucleotide reductase, N-terminal domain"/>
    <property type="match status" value="1"/>
</dbReference>
<dbReference type="PROSITE" id="PS51161">
    <property type="entry name" value="ATP_CONE"/>
    <property type="match status" value="1"/>
</dbReference>
<evidence type="ECO:0000256" key="1">
    <source>
        <dbReference type="ARBA" id="ARBA00010406"/>
    </source>
</evidence>
<protein>
    <recommendedName>
        <fullName evidence="2 9">Ribonucleoside-diphosphate reductase</fullName>
        <ecNumber evidence="2 9">1.17.4.1</ecNumber>
    </recommendedName>
</protein>
<sequence>MASHGPSRRSGKMTSTATVPCGRKGYISAMVMCLALVCSVLTVDSVAPPGGSGTVPFVSRSRGGSSRKRLDAKLPVDAGNVTALSPLADGEVSIINDLGWNLSDDGLESEGASDAGVPVEPAASALRVTKRSGAMEPLSPAKILARMRKLGDGLDRRHVDVEAVAAKIARGAYAGVTTAELDTLAAETAACMSTLHPDYAVLASRIGVSALHKATEGTFAGALDKLRYEVDPKTGEKSGFISEQLMDLVSRRTAEIDGHIVHSRDYDLTYFGFKTLEKNYLLRDRTPSKLVVERPQYMFMRVALGIHCALPASSPQEEDRNLQAAFETYDMLSEGYFMHASPTLFHSGTTHPQLSSCFLLQMTEDSIIGIYDTLKRCAVISKGAGGIGLSVHNIRARGSHIAGTRGTSNGLVPMLRVFDVTSRYVDQGGGKRPGAFAVYIEPWHSDIFDVLDLKKNHGKEENRARDLFYGLWVPDLFMKRVEEDGEWTLMCPHECPGLSDVHGKQFEELYHKYEHEKRYTKKVKARELWNAILDAQTETGTPYILYKDTCNAKSNQKNLGTIKSSNLCTEIIQYTDTDEVAVCNLASVCLPKFISSSRGPHGSVAPESPRAAFDHAALHRAVKILVRNLNRVIDVNLYPLDEARASNSRHRPVGVGVSGLADAFARLGLPFDSPGAKKLNEEIFETIYHAALEASCELAQKDGPYESFPKSPASRGELQHHLWGLDDAATPSHRHGRPRDWRGLRDRIVRHGLRNSLLVAPMPTASTSQILGVNECFEPFSSNLYLRRVRAGEFIMINPHLLRDLTDRGLWNQEVRNQLMRDGGSVADIDLVPPRLKELYKTAWEIKQRDIIDMAADRGKFIDQSQSMNIFMSSPTRQKLTAMHFYAWKKGLKTGMYYLRTRAAAKAIQYTVDTGGIAGVMPSVAFPSMGGNDDTCWSCQG</sequence>
<dbReference type="InterPro" id="IPR008926">
    <property type="entry name" value="RNR_R1-su_N"/>
</dbReference>
<organism evidence="11">
    <name type="scientific">Corethron hystrix</name>
    <dbReference type="NCBI Taxonomy" id="216773"/>
    <lineage>
        <taxon>Eukaryota</taxon>
        <taxon>Sar</taxon>
        <taxon>Stramenopiles</taxon>
        <taxon>Ochrophyta</taxon>
        <taxon>Bacillariophyta</taxon>
        <taxon>Coscinodiscophyceae</taxon>
        <taxon>Corethrophycidae</taxon>
        <taxon>Corethrales</taxon>
        <taxon>Corethraceae</taxon>
        <taxon>Corethron</taxon>
    </lineage>
</organism>
<evidence type="ECO:0000256" key="3">
    <source>
        <dbReference type="ARBA" id="ARBA00022533"/>
    </source>
</evidence>
<keyword evidence="5 8" id="KW-0067">ATP-binding</keyword>
<dbReference type="UniPathway" id="UPA00326"/>
<feature type="domain" description="ATP-cone" evidence="10">
    <location>
        <begin position="126"/>
        <end position="217"/>
    </location>
</feature>
<evidence type="ECO:0000256" key="2">
    <source>
        <dbReference type="ARBA" id="ARBA00012274"/>
    </source>
</evidence>
<dbReference type="CDD" id="cd01679">
    <property type="entry name" value="RNR_I"/>
    <property type="match status" value="1"/>
</dbReference>
<dbReference type="GO" id="GO:0009263">
    <property type="term" value="P:deoxyribonucleotide biosynthetic process"/>
    <property type="evidence" value="ECO:0007669"/>
    <property type="project" value="UniProtKB-KW"/>
</dbReference>
<accession>A0A7S1G184</accession>
<dbReference type="Pfam" id="PF00317">
    <property type="entry name" value="Ribonuc_red_lgN"/>
    <property type="match status" value="1"/>
</dbReference>
<keyword evidence="3" id="KW-0021">Allosteric enzyme</keyword>
<evidence type="ECO:0000313" key="11">
    <source>
        <dbReference type="EMBL" id="CAD8902573.1"/>
    </source>
</evidence>
<dbReference type="InterPro" id="IPR000788">
    <property type="entry name" value="RNR_lg_C"/>
</dbReference>
<reference evidence="11" key="1">
    <citation type="submission" date="2021-01" db="EMBL/GenBank/DDBJ databases">
        <authorList>
            <person name="Corre E."/>
            <person name="Pelletier E."/>
            <person name="Niang G."/>
            <person name="Scheremetjew M."/>
            <person name="Finn R."/>
            <person name="Kale V."/>
            <person name="Holt S."/>
            <person name="Cochrane G."/>
            <person name="Meng A."/>
            <person name="Brown T."/>
            <person name="Cohen L."/>
        </authorList>
    </citation>
    <scope>NUCLEOTIDE SEQUENCE</scope>
    <source>
        <strain evidence="11">308</strain>
    </source>
</reference>
<keyword evidence="4 8" id="KW-0547">Nucleotide-binding</keyword>
<evidence type="ECO:0000256" key="7">
    <source>
        <dbReference type="ARBA" id="ARBA00023116"/>
    </source>
</evidence>
<dbReference type="InterPro" id="IPR013346">
    <property type="entry name" value="NrdE_NrdA_C"/>
</dbReference>
<dbReference type="PANTHER" id="PTHR11573:SF6">
    <property type="entry name" value="RIBONUCLEOSIDE-DIPHOSPHATE REDUCTASE LARGE SUBUNIT"/>
    <property type="match status" value="1"/>
</dbReference>
<evidence type="ECO:0000256" key="5">
    <source>
        <dbReference type="ARBA" id="ARBA00022840"/>
    </source>
</evidence>
<keyword evidence="7 9" id="KW-0215">Deoxyribonucleotide synthesis</keyword>
<dbReference type="PROSITE" id="PS00089">
    <property type="entry name" value="RIBORED_LARGE"/>
    <property type="match status" value="1"/>
</dbReference>
<evidence type="ECO:0000256" key="4">
    <source>
        <dbReference type="ARBA" id="ARBA00022741"/>
    </source>
</evidence>
<evidence type="ECO:0000256" key="9">
    <source>
        <dbReference type="RuleBase" id="RU003410"/>
    </source>
</evidence>
<gene>
    <name evidence="11" type="ORF">CHYS00102_LOCUS29792</name>
</gene>
<dbReference type="PANTHER" id="PTHR11573">
    <property type="entry name" value="RIBONUCLEOSIDE-DIPHOSPHATE REDUCTASE LARGE CHAIN"/>
    <property type="match status" value="1"/>
</dbReference>
<dbReference type="AlphaFoldDB" id="A0A7S1G184"/>
<comment type="similarity">
    <text evidence="1 9">Belongs to the ribonucleoside diphosphate reductase large chain family.</text>
</comment>
<dbReference type="SUPFAM" id="SSF51998">
    <property type="entry name" value="PFL-like glycyl radical enzymes"/>
    <property type="match status" value="1"/>
</dbReference>
<comment type="catalytic activity">
    <reaction evidence="9">
        <text>a 2'-deoxyribonucleoside 5'-diphosphate + [thioredoxin]-disulfide + H2O = a ribonucleoside 5'-diphosphate + [thioredoxin]-dithiol</text>
        <dbReference type="Rhea" id="RHEA:23252"/>
        <dbReference type="Rhea" id="RHEA-COMP:10698"/>
        <dbReference type="Rhea" id="RHEA-COMP:10700"/>
        <dbReference type="ChEBI" id="CHEBI:15377"/>
        <dbReference type="ChEBI" id="CHEBI:29950"/>
        <dbReference type="ChEBI" id="CHEBI:50058"/>
        <dbReference type="ChEBI" id="CHEBI:57930"/>
        <dbReference type="ChEBI" id="CHEBI:73316"/>
        <dbReference type="EC" id="1.17.4.1"/>
    </reaction>
</comment>
<comment type="function">
    <text evidence="9">Provides the precursors necessary for DNA synthesis. Catalyzes the biosynthesis of deoxyribonucleotides from the corresponding ribonucleotides.</text>
</comment>
<dbReference type="InterPro" id="IPR005144">
    <property type="entry name" value="ATP-cone_dom"/>
</dbReference>
<name>A0A7S1G184_9STRA</name>
<dbReference type="GO" id="GO:0005524">
    <property type="term" value="F:ATP binding"/>
    <property type="evidence" value="ECO:0007669"/>
    <property type="project" value="UniProtKB-UniRule"/>
</dbReference>
<evidence type="ECO:0000259" key="10">
    <source>
        <dbReference type="PROSITE" id="PS51161"/>
    </source>
</evidence>
<dbReference type="Pfam" id="PF03477">
    <property type="entry name" value="ATP-cone"/>
    <property type="match status" value="1"/>
</dbReference>
<dbReference type="GO" id="GO:0004748">
    <property type="term" value="F:ribonucleoside-diphosphate reductase activity, thioredoxin disulfide as acceptor"/>
    <property type="evidence" value="ECO:0007669"/>
    <property type="project" value="UniProtKB-EC"/>
</dbReference>
<dbReference type="Pfam" id="PF02867">
    <property type="entry name" value="Ribonuc_red_lgC"/>
    <property type="match status" value="1"/>
</dbReference>
<proteinExistence type="inferred from homology"/>
<dbReference type="Gene3D" id="3.20.70.20">
    <property type="match status" value="1"/>
</dbReference>
<dbReference type="InterPro" id="IPR039718">
    <property type="entry name" value="Rrm1"/>
</dbReference>
<dbReference type="InterPro" id="IPR013509">
    <property type="entry name" value="RNR_lsu_N"/>
</dbReference>
<dbReference type="NCBIfam" id="TIGR02506">
    <property type="entry name" value="NrdE_NrdA"/>
    <property type="match status" value="1"/>
</dbReference>
<evidence type="ECO:0000256" key="8">
    <source>
        <dbReference type="PROSITE-ProRule" id="PRU00492"/>
    </source>
</evidence>
<dbReference type="GO" id="GO:0005971">
    <property type="term" value="C:ribonucleoside-diphosphate reductase complex"/>
    <property type="evidence" value="ECO:0007669"/>
    <property type="project" value="TreeGrafter"/>
</dbReference>
<dbReference type="PRINTS" id="PR01183">
    <property type="entry name" value="RIBORDTASEM1"/>
</dbReference>
<dbReference type="EC" id="1.17.4.1" evidence="2 9"/>